<dbReference type="InterPro" id="IPR058913">
    <property type="entry name" value="Integrase_dom_put"/>
</dbReference>
<proteinExistence type="predicted"/>
<sequence>MWIEVGSTNNDPFVIAQYYLDCVRQVGGIPKIIRADCGTENVNVPVLQRFFHNQDQSFLYGKSSSNQRIEAWWGILKRGGMAWWINFFKDLRDSRLYIEDNVIEAECLKFCFMPVIREELHKFAIQWNLHKIRPSRNAESPSGRPDLLYHVPDLTGARDLMMQVSHEDVDMAEQLCGVRSPEHGCSEEFVELASLIMQERGHTMPTSPDNALVLFCSLIDDIADI</sequence>
<dbReference type="Pfam" id="PF24764">
    <property type="entry name" value="rva_4"/>
    <property type="match status" value="1"/>
</dbReference>
<evidence type="ECO:0000313" key="3">
    <source>
        <dbReference type="Proteomes" id="UP001159427"/>
    </source>
</evidence>
<gene>
    <name evidence="2" type="ORF">PEVE_00007397</name>
</gene>
<comment type="caution">
    <text evidence="2">The sequence shown here is derived from an EMBL/GenBank/DDBJ whole genome shotgun (WGS) entry which is preliminary data.</text>
</comment>
<protein>
    <recommendedName>
        <fullName evidence="1">Integrase core domain-containing protein</fullName>
    </recommendedName>
</protein>
<dbReference type="EMBL" id="CALNXI010001494">
    <property type="protein sequence ID" value="CAH3170677.1"/>
    <property type="molecule type" value="Genomic_DNA"/>
</dbReference>
<evidence type="ECO:0000313" key="2">
    <source>
        <dbReference type="EMBL" id="CAH3170677.1"/>
    </source>
</evidence>
<keyword evidence="3" id="KW-1185">Reference proteome</keyword>
<name>A0ABN8QY85_9CNID</name>
<reference evidence="2 3" key="1">
    <citation type="submission" date="2022-05" db="EMBL/GenBank/DDBJ databases">
        <authorList>
            <consortium name="Genoscope - CEA"/>
            <person name="William W."/>
        </authorList>
    </citation>
    <scope>NUCLEOTIDE SEQUENCE [LARGE SCALE GENOMIC DNA]</scope>
</reference>
<dbReference type="Proteomes" id="UP001159427">
    <property type="component" value="Unassembled WGS sequence"/>
</dbReference>
<feature type="domain" description="Integrase core" evidence="1">
    <location>
        <begin position="7"/>
        <end position="138"/>
    </location>
</feature>
<dbReference type="PANTHER" id="PTHR46791:SF13">
    <property type="entry name" value="CLR5 DOMAIN-CONTAINING PROTEIN"/>
    <property type="match status" value="1"/>
</dbReference>
<organism evidence="2 3">
    <name type="scientific">Porites evermanni</name>
    <dbReference type="NCBI Taxonomy" id="104178"/>
    <lineage>
        <taxon>Eukaryota</taxon>
        <taxon>Metazoa</taxon>
        <taxon>Cnidaria</taxon>
        <taxon>Anthozoa</taxon>
        <taxon>Hexacorallia</taxon>
        <taxon>Scleractinia</taxon>
        <taxon>Fungiina</taxon>
        <taxon>Poritidae</taxon>
        <taxon>Porites</taxon>
    </lineage>
</organism>
<dbReference type="PANTHER" id="PTHR46791">
    <property type="entry name" value="EXPRESSED PROTEIN"/>
    <property type="match status" value="1"/>
</dbReference>
<evidence type="ECO:0000259" key="1">
    <source>
        <dbReference type="Pfam" id="PF24764"/>
    </source>
</evidence>
<accession>A0ABN8QY85</accession>